<dbReference type="RefSeq" id="WP_149598599.1">
    <property type="nucleotide sequence ID" value="NZ_VTUU01000001.1"/>
</dbReference>
<evidence type="ECO:0000313" key="2">
    <source>
        <dbReference type="EMBL" id="KAA1175961.1"/>
    </source>
</evidence>
<feature type="region of interest" description="Disordered" evidence="1">
    <location>
        <begin position="29"/>
        <end position="62"/>
    </location>
</feature>
<name>A0A5B0VPN0_9GAMM</name>
<evidence type="ECO:0000256" key="1">
    <source>
        <dbReference type="SAM" id="MobiDB-lite"/>
    </source>
</evidence>
<gene>
    <name evidence="2" type="ORF">FWJ25_02185</name>
</gene>
<dbReference type="EMBL" id="VTUU01000001">
    <property type="protein sequence ID" value="KAA1175961.1"/>
    <property type="molecule type" value="Genomic_DNA"/>
</dbReference>
<protein>
    <submittedName>
        <fullName evidence="2">Uncharacterized protein</fullName>
    </submittedName>
</protein>
<dbReference type="Proteomes" id="UP000323161">
    <property type="component" value="Unassembled WGS sequence"/>
</dbReference>
<reference evidence="2 3" key="1">
    <citation type="submission" date="2019-08" db="EMBL/GenBank/DDBJ databases">
        <title>Marinobacter ZYF650 sp. nov., a marine bacterium isolated from seawater of the Mariana trench.</title>
        <authorList>
            <person name="Ahmad W."/>
        </authorList>
    </citation>
    <scope>NUCLEOTIDE SEQUENCE [LARGE SCALE GENOMIC DNA]</scope>
    <source>
        <strain evidence="2 3">ZYF650</strain>
    </source>
</reference>
<organism evidence="2 3">
    <name type="scientific">Marinobacter salinexigens</name>
    <dbReference type="NCBI Taxonomy" id="2919747"/>
    <lineage>
        <taxon>Bacteria</taxon>
        <taxon>Pseudomonadati</taxon>
        <taxon>Pseudomonadota</taxon>
        <taxon>Gammaproteobacteria</taxon>
        <taxon>Pseudomonadales</taxon>
        <taxon>Marinobacteraceae</taxon>
        <taxon>Marinobacter</taxon>
    </lineage>
</organism>
<keyword evidence="3" id="KW-1185">Reference proteome</keyword>
<proteinExistence type="predicted"/>
<evidence type="ECO:0000313" key="3">
    <source>
        <dbReference type="Proteomes" id="UP000323161"/>
    </source>
</evidence>
<accession>A0A5B0VPN0</accession>
<sequence length="62" mass="7325">MTCDKPEQIRDDIWNQHLRWLDLISDECRSNQQKDRSRQRQQTADTRQGPESSAKPPVTSSR</sequence>
<dbReference type="AlphaFoldDB" id="A0A5B0VPN0"/>
<comment type="caution">
    <text evidence="2">The sequence shown here is derived from an EMBL/GenBank/DDBJ whole genome shotgun (WGS) entry which is preliminary data.</text>
</comment>
<feature type="compositionally biased region" description="Polar residues" evidence="1">
    <location>
        <begin position="40"/>
        <end position="51"/>
    </location>
</feature>
<feature type="compositionally biased region" description="Basic and acidic residues" evidence="1">
    <location>
        <begin position="29"/>
        <end position="38"/>
    </location>
</feature>